<gene>
    <name evidence="1" type="ORF">J4P68_0040465</name>
</gene>
<reference evidence="1 2" key="1">
    <citation type="journal article" date="2021" name="Int. J. Syst. Evol. Microbiol.">
        <title>Bradyrhizobium septentrionale sp. nov. (sv. septentrionale) and Bradyrhizobium quebecense sp. nov. (sv. septentrionale) associated with legumes native to Canada possess rearranged symbiosis genes and numerous insertion sequences.</title>
        <authorList>
            <person name="Bromfield E.S.P."/>
            <person name="Cloutier S."/>
        </authorList>
    </citation>
    <scope>NUCLEOTIDE SEQUENCE [LARGE SCALE GENOMIC DNA]</scope>
    <source>
        <strain evidence="1 2">12S5</strain>
    </source>
</reference>
<evidence type="ECO:0000313" key="2">
    <source>
        <dbReference type="Proteomes" id="UP000692816"/>
    </source>
</evidence>
<evidence type="ECO:0000313" key="1">
    <source>
        <dbReference type="EMBL" id="UGY07450.1"/>
    </source>
</evidence>
<accession>A0ACD3VM69</accession>
<geneLocation type="plasmid" evidence="1 2">
    <name>pBq12S5</name>
</geneLocation>
<sequence length="157" mass="17558">MMAPDERALRADVAKAAFRAGAADKRWRLVSIAWPYVLIGITAKDGREFVLRFNCAGYPAAPPTAGPWDPQRNAILAFEHWPRSHGGRLGAVFRTDWKFGTALYLPCDREAIAGHEAWRTEMPSKIWRPSAGIVQYLELVHELLNCRDYAPPARSAA</sequence>
<name>A0ACD3VM69_9BRAD</name>
<organism evidence="1 2">
    <name type="scientific">Bradyrhizobium quebecense</name>
    <dbReference type="NCBI Taxonomy" id="2748629"/>
    <lineage>
        <taxon>Bacteria</taxon>
        <taxon>Pseudomonadati</taxon>
        <taxon>Pseudomonadota</taxon>
        <taxon>Alphaproteobacteria</taxon>
        <taxon>Hyphomicrobiales</taxon>
        <taxon>Nitrobacteraceae</taxon>
        <taxon>Bradyrhizobium</taxon>
    </lineage>
</organism>
<dbReference type="Proteomes" id="UP000692816">
    <property type="component" value="Plasmid pBq12S5"/>
</dbReference>
<proteinExistence type="predicted"/>
<keyword evidence="2" id="KW-1185">Reference proteome</keyword>
<keyword evidence="1" id="KW-0614">Plasmid</keyword>
<protein>
    <submittedName>
        <fullName evidence="1">Uncharacterized protein</fullName>
    </submittedName>
</protein>
<dbReference type="EMBL" id="CP088283">
    <property type="protein sequence ID" value="UGY07450.1"/>
    <property type="molecule type" value="Genomic_DNA"/>
</dbReference>